<organism evidence="4 5">
    <name type="scientific">Streptomyces dysideae</name>
    <dbReference type="NCBI Taxonomy" id="909626"/>
    <lineage>
        <taxon>Bacteria</taxon>
        <taxon>Bacillati</taxon>
        <taxon>Actinomycetota</taxon>
        <taxon>Actinomycetes</taxon>
        <taxon>Kitasatosporales</taxon>
        <taxon>Streptomycetaceae</taxon>
        <taxon>Streptomyces</taxon>
    </lineage>
</organism>
<dbReference type="PANTHER" id="PTHR10434:SF11">
    <property type="entry name" value="1-ACYL-SN-GLYCEROL-3-PHOSPHATE ACYLTRANSFERASE"/>
    <property type="match status" value="1"/>
</dbReference>
<dbReference type="AlphaFoldDB" id="A0A101UYN1"/>
<dbReference type="EMBL" id="LMXB01000053">
    <property type="protein sequence ID" value="KUO19314.1"/>
    <property type="molecule type" value="Genomic_DNA"/>
</dbReference>
<evidence type="ECO:0000259" key="3">
    <source>
        <dbReference type="SMART" id="SM00563"/>
    </source>
</evidence>
<accession>A0A101UYN1</accession>
<dbReference type="Proteomes" id="UP000053260">
    <property type="component" value="Unassembled WGS sequence"/>
</dbReference>
<keyword evidence="1 4" id="KW-0808">Transferase</keyword>
<dbReference type="PANTHER" id="PTHR10434">
    <property type="entry name" value="1-ACYL-SN-GLYCEROL-3-PHOSPHATE ACYLTRANSFERASE"/>
    <property type="match status" value="1"/>
</dbReference>
<name>A0A101UYN1_9ACTN</name>
<reference evidence="4 5" key="1">
    <citation type="submission" date="2015-10" db="EMBL/GenBank/DDBJ databases">
        <title>Draft genome sequence of Streptomyces sp. RV15, isolated from a marine sponge.</title>
        <authorList>
            <person name="Ruckert C."/>
            <person name="Abdelmohsen U.R."/>
            <person name="Winkler A."/>
            <person name="Hentschel U."/>
            <person name="Kalinowski J."/>
            <person name="Kampfer P."/>
            <person name="Glaeser S."/>
        </authorList>
    </citation>
    <scope>NUCLEOTIDE SEQUENCE [LARGE SCALE GENOMIC DNA]</scope>
    <source>
        <strain evidence="4 5">RV15</strain>
    </source>
</reference>
<dbReference type="InterPro" id="IPR002123">
    <property type="entry name" value="Plipid/glycerol_acylTrfase"/>
</dbReference>
<dbReference type="STRING" id="909626.AQJ91_20330"/>
<dbReference type="Pfam" id="PF01553">
    <property type="entry name" value="Acyltransferase"/>
    <property type="match status" value="1"/>
</dbReference>
<evidence type="ECO:0000313" key="5">
    <source>
        <dbReference type="Proteomes" id="UP000053260"/>
    </source>
</evidence>
<proteinExistence type="predicted"/>
<evidence type="ECO:0000256" key="2">
    <source>
        <dbReference type="ARBA" id="ARBA00023315"/>
    </source>
</evidence>
<gene>
    <name evidence="4" type="ORF">AQJ91_20330</name>
</gene>
<sequence>MLSRLAGVVVPVFGRLKVTTETGAAPPAGSIIIANHTFLSDPAVVLAALRRLGTEPVVLAAARLWRIPVLGRVLTWEGHIPVHRHDPRAAQALRDAQAALAAGRSVLLYPEGGLPHRKGVREAPPRPFHPGLFHLARSTGAHVVPLGQAGSRALASGSPLEQAARLLTAPLRRPRLHVHVGAPLYVGSEQTQALALARSALTRAWCAAARRLGAPVIPGAPCLPGSDGPDAAAG</sequence>
<dbReference type="GO" id="GO:0003841">
    <property type="term" value="F:1-acylglycerol-3-phosphate O-acyltransferase activity"/>
    <property type="evidence" value="ECO:0007669"/>
    <property type="project" value="TreeGrafter"/>
</dbReference>
<keyword evidence="2 4" id="KW-0012">Acyltransferase</keyword>
<evidence type="ECO:0000256" key="1">
    <source>
        <dbReference type="ARBA" id="ARBA00022679"/>
    </source>
</evidence>
<feature type="domain" description="Phospholipid/glycerol acyltransferase" evidence="3">
    <location>
        <begin position="30"/>
        <end position="151"/>
    </location>
</feature>
<dbReference type="RefSeq" id="WP_067023493.1">
    <property type="nucleotide sequence ID" value="NZ_KQ949086.1"/>
</dbReference>
<evidence type="ECO:0000313" key="4">
    <source>
        <dbReference type="EMBL" id="KUO19314.1"/>
    </source>
</evidence>
<dbReference type="SMART" id="SM00563">
    <property type="entry name" value="PlsC"/>
    <property type="match status" value="1"/>
</dbReference>
<dbReference type="CDD" id="cd07989">
    <property type="entry name" value="LPLAT_AGPAT-like"/>
    <property type="match status" value="1"/>
</dbReference>
<dbReference type="GO" id="GO:0006654">
    <property type="term" value="P:phosphatidic acid biosynthetic process"/>
    <property type="evidence" value="ECO:0007669"/>
    <property type="project" value="TreeGrafter"/>
</dbReference>
<dbReference type="SUPFAM" id="SSF69593">
    <property type="entry name" value="Glycerol-3-phosphate (1)-acyltransferase"/>
    <property type="match status" value="1"/>
</dbReference>
<protein>
    <submittedName>
        <fullName evidence="4">Acyltransferase</fullName>
    </submittedName>
</protein>
<keyword evidence="5" id="KW-1185">Reference proteome</keyword>
<dbReference type="OrthoDB" id="4319194at2"/>
<comment type="caution">
    <text evidence="4">The sequence shown here is derived from an EMBL/GenBank/DDBJ whole genome shotgun (WGS) entry which is preliminary data.</text>
</comment>